<comment type="caution">
    <text evidence="14">The sequence shown here is derived from an EMBL/GenBank/DDBJ whole genome shotgun (WGS) entry which is preliminary data.</text>
</comment>
<dbReference type="SMART" id="SM00493">
    <property type="entry name" value="TOPRIM"/>
    <property type="match status" value="1"/>
</dbReference>
<evidence type="ECO:0000256" key="1">
    <source>
        <dbReference type="ARBA" id="ARBA00022490"/>
    </source>
</evidence>
<evidence type="ECO:0000256" key="10">
    <source>
        <dbReference type="ARBA" id="ARBA00022884"/>
    </source>
</evidence>
<dbReference type="InterPro" id="IPR006171">
    <property type="entry name" value="TOPRIM_dom"/>
</dbReference>
<evidence type="ECO:0000256" key="6">
    <source>
        <dbReference type="ARBA" id="ARBA00022730"/>
    </source>
</evidence>
<dbReference type="CDD" id="cd01027">
    <property type="entry name" value="TOPRIM_RNase_M5_like"/>
    <property type="match status" value="1"/>
</dbReference>
<gene>
    <name evidence="11 14" type="primary">rnmV</name>
    <name evidence="14" type="ORF">GCM10007416_26890</name>
</gene>
<keyword evidence="9" id="KW-0460">Magnesium</keyword>
<dbReference type="InterPro" id="IPR025156">
    <property type="entry name" value="RNase_M5_C"/>
</dbReference>
<keyword evidence="7 11" id="KW-0255">Endonuclease</keyword>
<sequence length="203" mass="22415">MEKSPFSLYRKRVGTIQQISVKEVIVVEGRNDTEALRRAVRADTIETRGSAVGPDVIAEVKRARDTRGVIVLTDPDGAGERIRRIISRAVPGCKHAFLTREEATGEHGLGVEHAAPEAIRRALTKARCEEGEVFSTCVSWERYLEAGLVGDPKSRLLREELAVVLGIGYGNAKQFFRRLHLLHITEEEFEDALKRVGKGGADG</sequence>
<evidence type="ECO:0000256" key="5">
    <source>
        <dbReference type="ARBA" id="ARBA00022723"/>
    </source>
</evidence>
<evidence type="ECO:0000313" key="14">
    <source>
        <dbReference type="EMBL" id="GGA52405.1"/>
    </source>
</evidence>
<dbReference type="Gene3D" id="3.40.1360.10">
    <property type="match status" value="1"/>
</dbReference>
<evidence type="ECO:0000256" key="8">
    <source>
        <dbReference type="ARBA" id="ARBA00022801"/>
    </source>
</evidence>
<dbReference type="PROSITE" id="PS50880">
    <property type="entry name" value="TOPRIM"/>
    <property type="match status" value="1"/>
</dbReference>
<evidence type="ECO:0000256" key="9">
    <source>
        <dbReference type="ARBA" id="ARBA00022842"/>
    </source>
</evidence>
<evidence type="ECO:0000256" key="2">
    <source>
        <dbReference type="ARBA" id="ARBA00022517"/>
    </source>
</evidence>
<dbReference type="HAMAP" id="MF_01469">
    <property type="entry name" value="RNase_M5"/>
    <property type="match status" value="1"/>
</dbReference>
<dbReference type="PANTHER" id="PTHR39156">
    <property type="entry name" value="RIBONUCLEASE M5"/>
    <property type="match status" value="1"/>
</dbReference>
<proteinExistence type="inferred from homology"/>
<keyword evidence="2 11" id="KW-0690">Ribosome biogenesis</keyword>
<evidence type="ECO:0000256" key="4">
    <source>
        <dbReference type="ARBA" id="ARBA00022722"/>
    </source>
</evidence>
<dbReference type="InterPro" id="IPR004466">
    <property type="entry name" value="RNase_M5"/>
</dbReference>
<name>A0ABQ1GZE8_9BACL</name>
<protein>
    <recommendedName>
        <fullName evidence="11 12">Ribonuclease M5</fullName>
        <ecNumber evidence="11 12">3.1.26.8</ecNumber>
    </recommendedName>
    <alternativeName>
        <fullName evidence="11">RNase M5</fullName>
    </alternativeName>
    <alternativeName>
        <fullName evidence="11">Ribosomal RNA terminal maturase M5</fullName>
    </alternativeName>
</protein>
<comment type="catalytic activity">
    <reaction evidence="11">
        <text>Endonucleolytic cleavage of RNA, removing 21 and 42 nucleotides, respectively, from the 5'- and 3'-termini of a 5S-rRNA precursor.</text>
        <dbReference type="EC" id="3.1.26.8"/>
    </reaction>
</comment>
<dbReference type="Proteomes" id="UP000617979">
    <property type="component" value="Unassembled WGS sequence"/>
</dbReference>
<keyword evidence="5" id="KW-0479">Metal-binding</keyword>
<comment type="function">
    <text evidence="11">Required for correct processing of both the 5' and 3' ends of 5S rRNA precursor. Cleaves both sides of a double-stranded region yielding mature 5S rRNA in one step.</text>
</comment>
<dbReference type="SUPFAM" id="SSF110455">
    <property type="entry name" value="Toprim domain"/>
    <property type="match status" value="1"/>
</dbReference>
<keyword evidence="1 11" id="KW-0963">Cytoplasm</keyword>
<keyword evidence="6 11" id="KW-0699">rRNA-binding</keyword>
<comment type="subcellular location">
    <subcellularLocation>
        <location evidence="11">Cytoplasm</location>
    </subcellularLocation>
</comment>
<accession>A0ABQ1GZE8</accession>
<keyword evidence="3 11" id="KW-0698">rRNA processing</keyword>
<dbReference type="EC" id="3.1.26.8" evidence="11 12"/>
<comment type="similarity">
    <text evidence="11">Belongs to the ribonuclease M5 family.</text>
</comment>
<evidence type="ECO:0000256" key="11">
    <source>
        <dbReference type="HAMAP-Rule" id="MF_01469"/>
    </source>
</evidence>
<keyword evidence="4 11" id="KW-0540">Nuclease</keyword>
<dbReference type="InterPro" id="IPR034141">
    <property type="entry name" value="TOPRIM_RNase_M5-like"/>
</dbReference>
<evidence type="ECO:0000256" key="12">
    <source>
        <dbReference type="NCBIfam" id="TIGR00334"/>
    </source>
</evidence>
<dbReference type="EMBL" id="BMEX01000011">
    <property type="protein sequence ID" value="GGA52405.1"/>
    <property type="molecule type" value="Genomic_DNA"/>
</dbReference>
<dbReference type="NCBIfam" id="TIGR00334">
    <property type="entry name" value="5S_RNA_mat_M5"/>
    <property type="match status" value="1"/>
</dbReference>
<keyword evidence="15" id="KW-1185">Reference proteome</keyword>
<feature type="domain" description="Toprim" evidence="13">
    <location>
        <begin position="22"/>
        <end position="105"/>
    </location>
</feature>
<dbReference type="PANTHER" id="PTHR39156:SF1">
    <property type="entry name" value="RIBONUCLEASE M5"/>
    <property type="match status" value="1"/>
</dbReference>
<evidence type="ECO:0000256" key="3">
    <source>
        <dbReference type="ARBA" id="ARBA00022552"/>
    </source>
</evidence>
<dbReference type="Pfam" id="PF01751">
    <property type="entry name" value="Toprim"/>
    <property type="match status" value="1"/>
</dbReference>
<keyword evidence="8 11" id="KW-0378">Hydrolase</keyword>
<keyword evidence="10 11" id="KW-0694">RNA-binding</keyword>
<evidence type="ECO:0000313" key="15">
    <source>
        <dbReference type="Proteomes" id="UP000617979"/>
    </source>
</evidence>
<evidence type="ECO:0000259" key="13">
    <source>
        <dbReference type="PROSITE" id="PS50880"/>
    </source>
</evidence>
<dbReference type="Pfam" id="PF13331">
    <property type="entry name" value="DUF4093"/>
    <property type="match status" value="1"/>
</dbReference>
<dbReference type="RefSeq" id="WP_188433034.1">
    <property type="nucleotide sequence ID" value="NZ_BMEX01000011.1"/>
</dbReference>
<reference evidence="15" key="1">
    <citation type="journal article" date="2019" name="Int. J. Syst. Evol. Microbiol.">
        <title>The Global Catalogue of Microorganisms (GCM) 10K type strain sequencing project: providing services to taxonomists for standard genome sequencing and annotation.</title>
        <authorList>
            <consortium name="The Broad Institute Genomics Platform"/>
            <consortium name="The Broad Institute Genome Sequencing Center for Infectious Disease"/>
            <person name="Wu L."/>
            <person name="Ma J."/>
        </authorList>
    </citation>
    <scope>NUCLEOTIDE SEQUENCE [LARGE SCALE GENOMIC DNA]</scope>
    <source>
        <strain evidence="15">CGMCC 1.12404</strain>
    </source>
</reference>
<organism evidence="14 15">
    <name type="scientific">Kroppenstedtia guangzhouensis</name>
    <dbReference type="NCBI Taxonomy" id="1274356"/>
    <lineage>
        <taxon>Bacteria</taxon>
        <taxon>Bacillati</taxon>
        <taxon>Bacillota</taxon>
        <taxon>Bacilli</taxon>
        <taxon>Bacillales</taxon>
        <taxon>Thermoactinomycetaceae</taxon>
        <taxon>Kroppenstedtia</taxon>
    </lineage>
</organism>
<evidence type="ECO:0000256" key="7">
    <source>
        <dbReference type="ARBA" id="ARBA00022759"/>
    </source>
</evidence>